<evidence type="ECO:0000259" key="9">
    <source>
        <dbReference type="Pfam" id="PF01794"/>
    </source>
</evidence>
<evidence type="ECO:0000313" key="11">
    <source>
        <dbReference type="Proteomes" id="UP001379949"/>
    </source>
</evidence>
<evidence type="ECO:0000256" key="5">
    <source>
        <dbReference type="ARBA" id="ARBA00022989"/>
    </source>
</evidence>
<feature type="domain" description="Ferric oxidoreductase" evidence="9">
    <location>
        <begin position="47"/>
        <end position="158"/>
    </location>
</feature>
<gene>
    <name evidence="8" type="primary">msrQ</name>
    <name evidence="10" type="ORF">V6242_15870</name>
</gene>
<keyword evidence="5 8" id="KW-1133">Transmembrane helix</keyword>
<keyword evidence="6 8" id="KW-0408">Iron</keyword>
<evidence type="ECO:0000256" key="3">
    <source>
        <dbReference type="ARBA" id="ARBA00022617"/>
    </source>
</evidence>
<feature type="transmembrane region" description="Helical" evidence="8">
    <location>
        <begin position="150"/>
        <end position="166"/>
    </location>
</feature>
<feature type="transmembrane region" description="Helical" evidence="8">
    <location>
        <begin position="12"/>
        <end position="34"/>
    </location>
</feature>
<sequence>MSTFWDRKEKPIVAIVFALPFFWMLASLFMGRYFPDPGKLLMPLSGSWAGVAVVSVLALTPLARIKALKVLSRYRRFVGLTAFFYSLLHLVIYLVLFAGLSWSWISSDLIEKPYIYAGVLALVIFFLLAITSTKKMMRRLGKDWKKLHRFIYLAALAVIAHLWWQVKSDVSTALWFSVFLVPLLVMRWEQFPVFKRLFKKNKESVKKCLR</sequence>
<comment type="subcellular location">
    <subcellularLocation>
        <location evidence="8">Cell membrane</location>
        <topology evidence="8">Multi-pass membrane protein</topology>
    </subcellularLocation>
    <subcellularLocation>
        <location evidence="1">Membrane</location>
        <topology evidence="1">Multi-pass membrane protein</topology>
    </subcellularLocation>
</comment>
<evidence type="ECO:0000256" key="2">
    <source>
        <dbReference type="ARBA" id="ARBA00022448"/>
    </source>
</evidence>
<feature type="transmembrane region" description="Helical" evidence="8">
    <location>
        <begin position="77"/>
        <end position="102"/>
    </location>
</feature>
<name>A0ABU9G813_9GAMM</name>
<dbReference type="Pfam" id="PF01794">
    <property type="entry name" value="Ferric_reduct"/>
    <property type="match status" value="1"/>
</dbReference>
<feature type="transmembrane region" description="Helical" evidence="8">
    <location>
        <begin position="46"/>
        <end position="65"/>
    </location>
</feature>
<dbReference type="HAMAP" id="MF_01207">
    <property type="entry name" value="MsrQ"/>
    <property type="match status" value="1"/>
</dbReference>
<keyword evidence="8" id="KW-1003">Cell membrane</keyword>
<organism evidence="10 11">
    <name type="scientific">Marinomonas arenicola</name>
    <dbReference type="NCBI Taxonomy" id="569601"/>
    <lineage>
        <taxon>Bacteria</taxon>
        <taxon>Pseudomonadati</taxon>
        <taxon>Pseudomonadota</taxon>
        <taxon>Gammaproteobacteria</taxon>
        <taxon>Oceanospirillales</taxon>
        <taxon>Oceanospirillaceae</taxon>
        <taxon>Marinomonas</taxon>
    </lineage>
</organism>
<protein>
    <recommendedName>
        <fullName evidence="8">Protein-methionine-sulfoxide reductase heme-binding subunit MsrQ</fullName>
    </recommendedName>
    <alternativeName>
        <fullName evidence="8">Flavocytochrome MsrQ</fullName>
    </alternativeName>
</protein>
<comment type="cofactor">
    <cofactor evidence="8">
        <name>heme b</name>
        <dbReference type="ChEBI" id="CHEBI:60344"/>
    </cofactor>
    <text evidence="8">Binds 1 heme b (iron(II)-protoporphyrin IX) group per subunit.</text>
</comment>
<evidence type="ECO:0000256" key="4">
    <source>
        <dbReference type="ARBA" id="ARBA00022692"/>
    </source>
</evidence>
<keyword evidence="2 8" id="KW-0813">Transport</keyword>
<accession>A0ABU9G813</accession>
<evidence type="ECO:0000256" key="6">
    <source>
        <dbReference type="ARBA" id="ARBA00023004"/>
    </source>
</evidence>
<reference evidence="10 11" key="1">
    <citation type="submission" date="2024-02" db="EMBL/GenBank/DDBJ databases">
        <title>Bacteria isolated from the canopy kelp, Nereocystis luetkeana.</title>
        <authorList>
            <person name="Pfister C.A."/>
            <person name="Younker I.T."/>
            <person name="Light S.H."/>
        </authorList>
    </citation>
    <scope>NUCLEOTIDE SEQUENCE [LARGE SCALE GENOMIC DNA]</scope>
    <source>
        <strain evidence="10 11">TI.4.07</strain>
    </source>
</reference>
<keyword evidence="4 8" id="KW-0812">Transmembrane</keyword>
<comment type="cofactor">
    <cofactor evidence="8">
        <name>FMN</name>
        <dbReference type="ChEBI" id="CHEBI:58210"/>
    </cofactor>
    <text evidence="8">Binds 1 FMN per subunit.</text>
</comment>
<evidence type="ECO:0000313" key="10">
    <source>
        <dbReference type="EMBL" id="MEL0614633.1"/>
    </source>
</evidence>
<comment type="subunit">
    <text evidence="8">Heterodimer of a catalytic subunit (MsrP) and a heme-binding subunit (MsrQ).</text>
</comment>
<proteinExistence type="inferred from homology"/>
<feature type="transmembrane region" description="Helical" evidence="8">
    <location>
        <begin position="172"/>
        <end position="189"/>
    </location>
</feature>
<keyword evidence="3 8" id="KW-0349">Heme</keyword>
<dbReference type="PANTHER" id="PTHR36964:SF1">
    <property type="entry name" value="PROTEIN-METHIONINE-SULFOXIDE REDUCTASE HEME-BINDING SUBUNIT MSRQ"/>
    <property type="match status" value="1"/>
</dbReference>
<dbReference type="InterPro" id="IPR022837">
    <property type="entry name" value="MsrQ-like"/>
</dbReference>
<comment type="caution">
    <text evidence="10">The sequence shown here is derived from an EMBL/GenBank/DDBJ whole genome shotgun (WGS) entry which is preliminary data.</text>
</comment>
<evidence type="ECO:0000256" key="7">
    <source>
        <dbReference type="ARBA" id="ARBA00023136"/>
    </source>
</evidence>
<feature type="transmembrane region" description="Helical" evidence="8">
    <location>
        <begin position="114"/>
        <end position="130"/>
    </location>
</feature>
<dbReference type="InterPro" id="IPR013130">
    <property type="entry name" value="Fe3_Rdtase_TM_dom"/>
</dbReference>
<evidence type="ECO:0000256" key="8">
    <source>
        <dbReference type="HAMAP-Rule" id="MF_01207"/>
    </source>
</evidence>
<dbReference type="RefSeq" id="WP_341568001.1">
    <property type="nucleotide sequence ID" value="NZ_JBAKAR010000017.1"/>
</dbReference>
<dbReference type="EMBL" id="JBAKAR010000017">
    <property type="protein sequence ID" value="MEL0614633.1"/>
    <property type="molecule type" value="Genomic_DNA"/>
</dbReference>
<keyword evidence="8" id="KW-0285">Flavoprotein</keyword>
<keyword evidence="8" id="KW-0249">Electron transport</keyword>
<keyword evidence="8" id="KW-0479">Metal-binding</keyword>
<comment type="function">
    <text evidence="8">Part of the MsrPQ system that repairs oxidized periplasmic proteins containing methionine sulfoxide residues (Met-O), using respiratory chain electrons. Thus protects these proteins from oxidative-stress damage caused by reactive species of oxygen and chlorine generated by the host defense mechanisms. MsrPQ is essential for the maintenance of envelope integrity under bleach stress, rescuing a wide series of structurally unrelated periplasmic proteins from methionine oxidation. MsrQ provides electrons for reduction to the reductase catalytic subunit MsrP, using the quinone pool of the respiratory chain.</text>
</comment>
<dbReference type="PANTHER" id="PTHR36964">
    <property type="entry name" value="PROTEIN-METHIONINE-SULFOXIDE REDUCTASE HEME-BINDING SUBUNIT MSRQ"/>
    <property type="match status" value="1"/>
</dbReference>
<dbReference type="Proteomes" id="UP001379949">
    <property type="component" value="Unassembled WGS sequence"/>
</dbReference>
<comment type="similarity">
    <text evidence="8">Belongs to the MsrQ family.</text>
</comment>
<keyword evidence="11" id="KW-1185">Reference proteome</keyword>
<keyword evidence="8" id="KW-0288">FMN</keyword>
<keyword evidence="7 8" id="KW-0472">Membrane</keyword>
<evidence type="ECO:0000256" key="1">
    <source>
        <dbReference type="ARBA" id="ARBA00004141"/>
    </source>
</evidence>